<feature type="region of interest" description="Disordered" evidence="1">
    <location>
        <begin position="728"/>
        <end position="776"/>
    </location>
</feature>
<feature type="compositionally biased region" description="Polar residues" evidence="1">
    <location>
        <begin position="631"/>
        <end position="645"/>
    </location>
</feature>
<feature type="compositionally biased region" description="Acidic residues" evidence="1">
    <location>
        <begin position="216"/>
        <end position="225"/>
    </location>
</feature>
<feature type="domain" description="DUF632" evidence="2">
    <location>
        <begin position="328"/>
        <end position="534"/>
    </location>
</feature>
<evidence type="ECO:0000313" key="4">
    <source>
        <dbReference type="EMBL" id="KAK7829804.1"/>
    </source>
</evidence>
<feature type="compositionally biased region" description="Polar residues" evidence="1">
    <location>
        <begin position="162"/>
        <end position="171"/>
    </location>
</feature>
<dbReference type="Pfam" id="PF04783">
    <property type="entry name" value="DUF630"/>
    <property type="match status" value="1"/>
</dbReference>
<feature type="region of interest" description="Disordered" evidence="1">
    <location>
        <begin position="793"/>
        <end position="827"/>
    </location>
</feature>
<protein>
    <submittedName>
        <fullName evidence="4">Nitrate regulatory gene2 protein</fullName>
    </submittedName>
</protein>
<feature type="region of interest" description="Disordered" evidence="1">
    <location>
        <begin position="264"/>
        <end position="298"/>
    </location>
</feature>
<feature type="region of interest" description="Disordered" evidence="1">
    <location>
        <begin position="658"/>
        <end position="700"/>
    </location>
</feature>
<dbReference type="InterPro" id="IPR006868">
    <property type="entry name" value="DUF630"/>
</dbReference>
<comment type="caution">
    <text evidence="4">The sequence shown here is derived from an EMBL/GenBank/DDBJ whole genome shotgun (WGS) entry which is preliminary data.</text>
</comment>
<feature type="compositionally biased region" description="Low complexity" evidence="1">
    <location>
        <begin position="671"/>
        <end position="682"/>
    </location>
</feature>
<feature type="compositionally biased region" description="Acidic residues" evidence="1">
    <location>
        <begin position="236"/>
        <end position="246"/>
    </location>
</feature>
<feature type="compositionally biased region" description="Low complexity" evidence="1">
    <location>
        <begin position="142"/>
        <end position="153"/>
    </location>
</feature>
<dbReference type="Proteomes" id="UP000237347">
    <property type="component" value="Unassembled WGS sequence"/>
</dbReference>
<dbReference type="PANTHER" id="PTHR21450:SF6">
    <property type="entry name" value="EXPRESSED PROTEIN"/>
    <property type="match status" value="1"/>
</dbReference>
<evidence type="ECO:0000256" key="1">
    <source>
        <dbReference type="SAM" id="MobiDB-lite"/>
    </source>
</evidence>
<feature type="compositionally biased region" description="Polar residues" evidence="1">
    <location>
        <begin position="269"/>
        <end position="278"/>
    </location>
</feature>
<dbReference type="Pfam" id="PF04782">
    <property type="entry name" value="DUF632"/>
    <property type="match status" value="2"/>
</dbReference>
<dbReference type="EMBL" id="PKMF04000472">
    <property type="protein sequence ID" value="KAK7829804.1"/>
    <property type="molecule type" value="Genomic_DNA"/>
</dbReference>
<gene>
    <name evidence="4" type="primary">NRG2_8</name>
    <name evidence="4" type="ORF">CFP56_028816</name>
</gene>
<evidence type="ECO:0000313" key="5">
    <source>
        <dbReference type="Proteomes" id="UP000237347"/>
    </source>
</evidence>
<feature type="compositionally biased region" description="Polar residues" evidence="1">
    <location>
        <begin position="102"/>
        <end position="116"/>
    </location>
</feature>
<name>A0AAW0JS36_QUESU</name>
<feature type="compositionally biased region" description="Polar residues" evidence="1">
    <location>
        <begin position="798"/>
        <end position="807"/>
    </location>
</feature>
<feature type="region of interest" description="Disordered" evidence="1">
    <location>
        <begin position="624"/>
        <end position="645"/>
    </location>
</feature>
<dbReference type="InterPro" id="IPR006867">
    <property type="entry name" value="DUF632"/>
</dbReference>
<feature type="compositionally biased region" description="Basic and acidic residues" evidence="1">
    <location>
        <begin position="735"/>
        <end position="744"/>
    </location>
</feature>
<feature type="domain" description="DUF632" evidence="2">
    <location>
        <begin position="857"/>
        <end position="1195"/>
    </location>
</feature>
<feature type="region of interest" description="Disordered" evidence="1">
    <location>
        <begin position="199"/>
        <end position="247"/>
    </location>
</feature>
<evidence type="ECO:0000259" key="2">
    <source>
        <dbReference type="Pfam" id="PF04782"/>
    </source>
</evidence>
<proteinExistence type="predicted"/>
<feature type="region of interest" description="Disordered" evidence="1">
    <location>
        <begin position="95"/>
        <end position="116"/>
    </location>
</feature>
<feature type="domain" description="DUF630" evidence="3">
    <location>
        <begin position="1"/>
        <end position="59"/>
    </location>
</feature>
<feature type="compositionally biased region" description="Polar residues" evidence="1">
    <location>
        <begin position="691"/>
        <end position="700"/>
    </location>
</feature>
<feature type="compositionally biased region" description="Acidic residues" evidence="1">
    <location>
        <begin position="765"/>
        <end position="775"/>
    </location>
</feature>
<sequence length="1293" mass="145665">MGVSSSKIEEDKALQLCRERKKFVRQALDGRCALAAAHLTYIQSLKTTGTALRKFVEPEAPIESSLYTSTNATPEPLALTEKSLSQFSFSSPSASQRVDATETFSPSPSPPNHSQFQANHVRFRGTLSKKVEEKPSLPVIGTVTSSTTLQNTTPHSTERPETSSFEGSSLPQETPAWDYFGLFHSDDNEFSFQDEKGMNQGLENAVDIRRPREEEGVSEMEDEEEKASFNGREESQDSDDEFDAEPTSETLVRTFENLNRAQNHVADNASPSSPSAGNEDSDTEFLNGEKDNSPSLSPLRTTSKVVVLHTDTNKTPLKEDSIVAKDFYSSIKEVEFLFIKASESGKEVPRMLEANKFHFRPILPGKERGESMVSTFMKACFSCGEDPSQIQEGPAQDSIKYLTWHRTTSSRSSSSRNPLGANSKDDLDEPINFCMISGSHASTLDRLYAWERKLYDEVKASGIVRKDYDLKCKILRQLESKGESHQKIDKTRAVVKDLHSRIRVAIHRIESISKRIEDLRDTELQPQLEELIEGSKIEEDKALQLCRERKKFVRQALDGRCALAAAHLTYIQSLKTTGTALRKFVEPEAPIESSLYTSTNATPEPLALTEKSLSQFSFSSPSASQRVDATETFSPSPSPPNHSQFQANHVRFRGTLSKKVEEKPSLPVIGTVTSSTTLQNTTPHSTERPETSSFEGSSLPQETPAWDYFGLFHSDDNEFSFQDEKGMNQGLENAVDIRRPREEEGVSEMEDEEEKASFNGREESQDSDDEFDAEPTSETLVRTFENLNRAQNHVADNASPSSPSAGNEDSDTEFLNGEKDNSPSLSPLRTTSKVVVLHTDTNKTPLKEDSIVAKDFYSSIKEVEFLFIKASESGKEVPRMLEANKFHFRPILPGKERGESMVSTFIKACFSCGEDPSQIQEGPAQDSIKYLTWHRTTSSRSSSSRNPLGANSKDDLDEPINFCMISGSHASTLDRLYAWERKLYDEVKASGIVRKDYDLKCKILRQLESKGESYQKIDKTRAVVKDLHSRIRVAIHRIESISKRIEDLRDTELQPQLEELIEGLSRMWEVMFECHKRQFRIISIALNNGNTKIFIHSESHRQITFHLENELSFLSSSFTKWIGAQKSYLEAICGWLYKCVSITQKHPKRKRRQQPPPFHESGPPIYTTCICWLDKLKNLSEAKELVESIKNLAAETARFVPRQEKNQGKDLNHRFLPSWKADNESDSAKALKDDASGDWISGFDGFQSSLVEFLRHLNNFAESSVKMYVELEEAIKTAKTNYGLLSKSQKREE</sequence>
<feature type="compositionally biased region" description="Basic and acidic residues" evidence="1">
    <location>
        <begin position="206"/>
        <end position="215"/>
    </location>
</feature>
<keyword evidence="5" id="KW-1185">Reference proteome</keyword>
<evidence type="ECO:0000259" key="3">
    <source>
        <dbReference type="Pfam" id="PF04783"/>
    </source>
</evidence>
<feature type="region of interest" description="Disordered" evidence="1">
    <location>
        <begin position="142"/>
        <end position="171"/>
    </location>
</feature>
<accession>A0AAW0JS36</accession>
<organism evidence="4 5">
    <name type="scientific">Quercus suber</name>
    <name type="common">Cork oak</name>
    <dbReference type="NCBI Taxonomy" id="58331"/>
    <lineage>
        <taxon>Eukaryota</taxon>
        <taxon>Viridiplantae</taxon>
        <taxon>Streptophyta</taxon>
        <taxon>Embryophyta</taxon>
        <taxon>Tracheophyta</taxon>
        <taxon>Spermatophyta</taxon>
        <taxon>Magnoliopsida</taxon>
        <taxon>eudicotyledons</taxon>
        <taxon>Gunneridae</taxon>
        <taxon>Pentapetalae</taxon>
        <taxon>rosids</taxon>
        <taxon>fabids</taxon>
        <taxon>Fagales</taxon>
        <taxon>Fagaceae</taxon>
        <taxon>Quercus</taxon>
    </lineage>
</organism>
<feature type="compositionally biased region" description="Acidic residues" evidence="1">
    <location>
        <begin position="745"/>
        <end position="754"/>
    </location>
</feature>
<reference evidence="4 5" key="1">
    <citation type="journal article" date="2018" name="Sci. Data">
        <title>The draft genome sequence of cork oak.</title>
        <authorList>
            <person name="Ramos A.M."/>
            <person name="Usie A."/>
            <person name="Barbosa P."/>
            <person name="Barros P.M."/>
            <person name="Capote T."/>
            <person name="Chaves I."/>
            <person name="Simoes F."/>
            <person name="Abreu I."/>
            <person name="Carrasquinho I."/>
            <person name="Faro C."/>
            <person name="Guimaraes J.B."/>
            <person name="Mendonca D."/>
            <person name="Nobrega F."/>
            <person name="Rodrigues L."/>
            <person name="Saibo N.J.M."/>
            <person name="Varela M.C."/>
            <person name="Egas C."/>
            <person name="Matos J."/>
            <person name="Miguel C.M."/>
            <person name="Oliveira M.M."/>
            <person name="Ricardo C.P."/>
            <person name="Goncalves S."/>
        </authorList>
    </citation>
    <scope>NUCLEOTIDE SEQUENCE [LARGE SCALE GENOMIC DNA]</scope>
    <source>
        <strain evidence="5">cv. HL8</strain>
    </source>
</reference>
<dbReference type="PANTHER" id="PTHR21450">
    <property type="entry name" value="PROTEIN ALTERED PHOSPHATE STARVATION RESPONSE 1"/>
    <property type="match status" value="1"/>
</dbReference>